<dbReference type="SUPFAM" id="SSF53335">
    <property type="entry name" value="S-adenosyl-L-methionine-dependent methyltransferases"/>
    <property type="match status" value="1"/>
</dbReference>
<dbReference type="RefSeq" id="XP_030854475.1">
    <property type="nucleotide sequence ID" value="XM_030998615.1"/>
</dbReference>
<dbReference type="Gene3D" id="3.30.470.30">
    <property type="entry name" value="DNA ligase/mRNA capping enzyme"/>
    <property type="match status" value="1"/>
</dbReference>
<dbReference type="EC" id="2.1.1.57" evidence="1"/>
<keyword evidence="6" id="KW-1185">Reference proteome</keyword>
<dbReference type="GO" id="GO:0005737">
    <property type="term" value="C:cytoplasm"/>
    <property type="evidence" value="ECO:0000318"/>
    <property type="project" value="GO_Central"/>
</dbReference>
<dbReference type="OrthoDB" id="10251234at2759"/>
<dbReference type="SUPFAM" id="SSF56091">
    <property type="entry name" value="DNA ligase/mRNA capping enzyme, catalytic domain"/>
    <property type="match status" value="1"/>
</dbReference>
<evidence type="ECO:0000259" key="4">
    <source>
        <dbReference type="PROSITE" id="PS51613"/>
    </source>
</evidence>
<dbReference type="InterPro" id="IPR002877">
    <property type="entry name" value="RNA_MeTrfase_FtsJ_dom"/>
</dbReference>
<name>A0A7M7T525_STRPU</name>
<keyword evidence="1" id="KW-0507">mRNA processing</keyword>
<dbReference type="KEGG" id="spu:752380"/>
<evidence type="ECO:0000256" key="2">
    <source>
        <dbReference type="SAM" id="MobiDB-lite"/>
    </source>
</evidence>
<feature type="compositionally biased region" description="Low complexity" evidence="2">
    <location>
        <begin position="72"/>
        <end position="92"/>
    </location>
</feature>
<sequence>MDRKRKYDGESDGPPLSKKSNFNDGDDGGGGGVSFAPQQMFKSLSDASTDSSDSSSSIGSPPPLFKPMGLGASVAPSMAPSKPAAPSSSSGYSSAAQKMMAKMGYKEGAGLGKKGKGRVDIVEASKQRGRRGLGLKTAGFEPSTEVVWAGDEKVSSEETVEWMEPSQGILTSAEIEEWKVLWDAQKQKLTIDDETEFCDETLLKILLEQKSTFDRLDAEEMRQARTRSNPYETIRGGIFLNRAAMKMANMDFLCDYMFTSPKHPDRTPVVKDNELLYFADVAAGPGGFSEYVVWRRTQSQTRRDFRVKGFGFTLKGSCDFKLENFFSASPEFFEPHYGVNGSDGDGDATNSENQSEFRRFVMEHTDGKGVHFVMADGGFSVEGQENIQEILNKQLLLCQFLVAMSIVREGGHFVCKTFDLFTPFSIGLIYVLYRSFEQVSLFKPVTSRPANSERYVICRGRRSGTDPTHDFLYDLNVTLNMLKPSKQDVLESVPLGVLQADDAFMDYVIAQNERQAETQTQGLAKIQAYVQNSDLIEMEQKRMRDECLALWGYIPGRSRAAPKVPDTATKFSELCQEDRGDCGYFCRIAMPLDKENFAQKVKSVYDYRCTVSAGERYFVLGVGRSNVFFWDGKHQPPRWRKLEKCKLRLPGDTLFEAELLEELKGEGSGQRRMLTAHIIDAMWLAGQDVHSLPYSERVQRISLFVKAVNRPTRSDLTPLRVKEVFRCQDVSEIMDRLVMLVVKGGGRQRRLCYRMDNGRHYMPQGIFFIKTCNDPWTVQWSRTQKRLYFFNMSNRNSVFEYPPESIASFKACRIHRLLWAWEEGVKVHDQQEMRQDPSKLSKEMVLDHIKKQRVVL</sequence>
<comment type="catalytic activity">
    <reaction evidence="1">
        <text>a 5'-end (N(7)-methyl 5'-triphosphoguanosine)-ribonucleoside in mRNA + S-adenosyl-L-methionine = a 5'-end (N(7)-methyl 5'-triphosphoguanosine)-(2'-O-methyl-ribonucleoside) in mRNA + S-adenosyl-L-homocysteine + H(+)</text>
        <dbReference type="Rhea" id="RHEA:67020"/>
        <dbReference type="Rhea" id="RHEA-COMP:17167"/>
        <dbReference type="Rhea" id="RHEA-COMP:17168"/>
        <dbReference type="ChEBI" id="CHEBI:15378"/>
        <dbReference type="ChEBI" id="CHEBI:57856"/>
        <dbReference type="ChEBI" id="CHEBI:59789"/>
        <dbReference type="ChEBI" id="CHEBI:156461"/>
        <dbReference type="ChEBI" id="CHEBI:167609"/>
        <dbReference type="EC" id="2.1.1.57"/>
    </reaction>
</comment>
<comment type="function">
    <text evidence="1">S-adenosyl-L-methionine-dependent methyltransferase that mediates RNA cap1 2'-O-ribose methylation to the 5'-cap structure of RNAs. Methylates the ribose of the first nucleotide of a m(7)GpppG-capped mRNA to produce m(7)GpppNmp (cap1).</text>
</comment>
<feature type="compositionally biased region" description="Low complexity" evidence="2">
    <location>
        <begin position="43"/>
        <end position="59"/>
    </location>
</feature>
<dbReference type="GeneID" id="752380"/>
<dbReference type="InterPro" id="IPR000467">
    <property type="entry name" value="G_patch_dom"/>
</dbReference>
<keyword evidence="1" id="KW-0949">S-adenosyl-L-methionine</keyword>
<dbReference type="PANTHER" id="PTHR16121">
    <property type="entry name" value="CAP-SPECIFIC MRNA (NUCLEOSIDE-2'-O-)-METHYLTRANSFERASE 1-RELATED"/>
    <property type="match status" value="1"/>
</dbReference>
<dbReference type="PROSITE" id="PS51613">
    <property type="entry name" value="SAM_MT_RRMJ"/>
    <property type="match status" value="1"/>
</dbReference>
<dbReference type="InParanoid" id="A0A7M7T525"/>
<dbReference type="OMA" id="DRACDFM"/>
<dbReference type="Pfam" id="PF01728">
    <property type="entry name" value="FtsJ"/>
    <property type="match status" value="1"/>
</dbReference>
<dbReference type="FunCoup" id="A0A7M7T525">
    <property type="interactions" value="2379"/>
</dbReference>
<dbReference type="Gene3D" id="3.40.50.12760">
    <property type="match status" value="1"/>
</dbReference>
<dbReference type="GO" id="GO:0006370">
    <property type="term" value="P:7-methylguanosine mRNA capping"/>
    <property type="evidence" value="ECO:0000318"/>
    <property type="project" value="GO_Central"/>
</dbReference>
<organism evidence="5 6">
    <name type="scientific">Strongylocentrotus purpuratus</name>
    <name type="common">Purple sea urchin</name>
    <dbReference type="NCBI Taxonomy" id="7668"/>
    <lineage>
        <taxon>Eukaryota</taxon>
        <taxon>Metazoa</taxon>
        <taxon>Echinodermata</taxon>
        <taxon>Eleutherozoa</taxon>
        <taxon>Echinozoa</taxon>
        <taxon>Echinoidea</taxon>
        <taxon>Euechinoidea</taxon>
        <taxon>Echinacea</taxon>
        <taxon>Camarodonta</taxon>
        <taxon>Echinidea</taxon>
        <taxon>Strongylocentrotidae</taxon>
        <taxon>Strongylocentrotus</taxon>
    </lineage>
</organism>
<dbReference type="PROSITE" id="PS50174">
    <property type="entry name" value="G_PATCH"/>
    <property type="match status" value="1"/>
</dbReference>
<dbReference type="FunFam" id="3.40.50.12760:FF:000004">
    <property type="entry name" value="FtsJ-like methyltransferase"/>
    <property type="match status" value="1"/>
</dbReference>
<keyword evidence="1" id="KW-0506">mRNA capping</keyword>
<dbReference type="EnsemblMetazoa" id="XM_030998615">
    <property type="protein sequence ID" value="XP_030854475"/>
    <property type="gene ID" value="LOC752380"/>
</dbReference>
<dbReference type="GO" id="GO:0005634">
    <property type="term" value="C:nucleus"/>
    <property type="evidence" value="ECO:0000318"/>
    <property type="project" value="GO_Central"/>
</dbReference>
<feature type="domain" description="G-patch" evidence="3">
    <location>
        <begin position="92"/>
        <end position="138"/>
    </location>
</feature>
<dbReference type="Proteomes" id="UP000007110">
    <property type="component" value="Unassembled WGS sequence"/>
</dbReference>
<dbReference type="SMART" id="SM00443">
    <property type="entry name" value="G_patch"/>
    <property type="match status" value="1"/>
</dbReference>
<dbReference type="AlphaFoldDB" id="A0A7M7T525"/>
<reference evidence="6" key="1">
    <citation type="submission" date="2015-02" db="EMBL/GenBank/DDBJ databases">
        <title>Genome sequencing for Strongylocentrotus purpuratus.</title>
        <authorList>
            <person name="Murali S."/>
            <person name="Liu Y."/>
            <person name="Vee V."/>
            <person name="English A."/>
            <person name="Wang M."/>
            <person name="Skinner E."/>
            <person name="Han Y."/>
            <person name="Muzny D.M."/>
            <person name="Worley K.C."/>
            <person name="Gibbs R.A."/>
        </authorList>
    </citation>
    <scope>NUCLEOTIDE SEQUENCE</scope>
</reference>
<accession>A0A7M7T525</accession>
<evidence type="ECO:0000259" key="3">
    <source>
        <dbReference type="PROSITE" id="PS50174"/>
    </source>
</evidence>
<feature type="domain" description="RrmJ-type SAM-dependent 2'-O-MTase" evidence="4">
    <location>
        <begin position="238"/>
        <end position="462"/>
    </location>
</feature>
<dbReference type="GO" id="GO:0016556">
    <property type="term" value="P:mRNA modification"/>
    <property type="evidence" value="ECO:0007669"/>
    <property type="project" value="UniProtKB-UniRule"/>
</dbReference>
<dbReference type="InterPro" id="IPR025816">
    <property type="entry name" value="RrmJ-type_MeTrfase"/>
</dbReference>
<dbReference type="PANTHER" id="PTHR16121:SF0">
    <property type="entry name" value="CAP-SPECIFIC MRNA (NUCLEOSIDE-2'-O-)-METHYLTRANSFERASE 1"/>
    <property type="match status" value="1"/>
</dbReference>
<evidence type="ECO:0000256" key="1">
    <source>
        <dbReference type="RuleBase" id="RU368012"/>
    </source>
</evidence>
<reference evidence="5" key="2">
    <citation type="submission" date="2021-01" db="UniProtKB">
        <authorList>
            <consortium name="EnsemblMetazoa"/>
        </authorList>
    </citation>
    <scope>IDENTIFICATION</scope>
</reference>
<evidence type="ECO:0000313" key="5">
    <source>
        <dbReference type="EnsemblMetazoa" id="XP_030854475"/>
    </source>
</evidence>
<keyword evidence="1" id="KW-0539">Nucleus</keyword>
<feature type="region of interest" description="Disordered" evidence="2">
    <location>
        <begin position="1"/>
        <end position="92"/>
    </location>
</feature>
<dbReference type="GO" id="GO:0004483">
    <property type="term" value="F:methyltransferase cap1 activity"/>
    <property type="evidence" value="ECO:0000318"/>
    <property type="project" value="GO_Central"/>
</dbReference>
<comment type="subcellular location">
    <subcellularLocation>
        <location evidence="1">Nucleus</location>
    </subcellularLocation>
</comment>
<dbReference type="InterPro" id="IPR050851">
    <property type="entry name" value="mRNA_Cap_2O-Ribose_MeTrfase"/>
</dbReference>
<proteinExistence type="predicted"/>
<keyword evidence="1" id="KW-0489">Methyltransferase</keyword>
<keyword evidence="1" id="KW-0808">Transferase</keyword>
<evidence type="ECO:0000313" key="6">
    <source>
        <dbReference type="Proteomes" id="UP000007110"/>
    </source>
</evidence>
<dbReference type="GO" id="GO:0003676">
    <property type="term" value="F:nucleic acid binding"/>
    <property type="evidence" value="ECO:0007669"/>
    <property type="project" value="UniProtKB-UniRule"/>
</dbReference>
<dbReference type="GO" id="GO:0032259">
    <property type="term" value="P:methylation"/>
    <property type="evidence" value="ECO:0007669"/>
    <property type="project" value="UniProtKB-KW"/>
</dbReference>
<protein>
    <recommendedName>
        <fullName evidence="1">Cap-specific mRNA (nucleoside-2'-O-)-methyltransferase 1</fullName>
        <ecNumber evidence="1">2.1.1.57</ecNumber>
    </recommendedName>
    <alternativeName>
        <fullName evidence="1">Cap1 2'O-ribose methyltransferase 1</fullName>
    </alternativeName>
</protein>
<dbReference type="InterPro" id="IPR029063">
    <property type="entry name" value="SAM-dependent_MTases_sf"/>
</dbReference>
<dbReference type="Pfam" id="PF01585">
    <property type="entry name" value="G-patch"/>
    <property type="match status" value="1"/>
</dbReference>